<gene>
    <name evidence="1" type="ORF">Din_043270</name>
</gene>
<dbReference type="EMBL" id="GHES01043270">
    <property type="protein sequence ID" value="MPA73829.1"/>
    <property type="molecule type" value="Transcribed_RNA"/>
</dbReference>
<reference evidence="1" key="1">
    <citation type="submission" date="2019-08" db="EMBL/GenBank/DDBJ databases">
        <title>Reference gene set and small RNA set construction with multiple tissues from Davidia involucrata Baill.</title>
        <authorList>
            <person name="Yang H."/>
            <person name="Zhou C."/>
            <person name="Li G."/>
            <person name="Wang J."/>
            <person name="Gao P."/>
            <person name="Wang M."/>
            <person name="Wang R."/>
            <person name="Zhao Y."/>
        </authorList>
    </citation>
    <scope>NUCLEOTIDE SEQUENCE</scope>
    <source>
        <tissue evidence="1">Mixed with DoveR01_LX</tissue>
    </source>
</reference>
<evidence type="ECO:0000313" key="1">
    <source>
        <dbReference type="EMBL" id="MPA73829.1"/>
    </source>
</evidence>
<name>A0A5B7BY41_DAVIN</name>
<proteinExistence type="predicted"/>
<accession>A0A5B7BY41</accession>
<sequence length="124" mass="13889">MAGLSLAKALKKTTAQGGQWKVYGGTRRPMPSWFPSSITDHYIAFDAMNYDDTMAKLCTAKSYDVRGAANLTCLLQKRILIPDGRSTIFLVILVVYRIGGDFSDFGCLQNHREELVKQRLTKLI</sequence>
<organism evidence="1">
    <name type="scientific">Davidia involucrata</name>
    <name type="common">Dove tree</name>
    <dbReference type="NCBI Taxonomy" id="16924"/>
    <lineage>
        <taxon>Eukaryota</taxon>
        <taxon>Viridiplantae</taxon>
        <taxon>Streptophyta</taxon>
        <taxon>Embryophyta</taxon>
        <taxon>Tracheophyta</taxon>
        <taxon>Spermatophyta</taxon>
        <taxon>Magnoliopsida</taxon>
        <taxon>eudicotyledons</taxon>
        <taxon>Gunneridae</taxon>
        <taxon>Pentapetalae</taxon>
        <taxon>asterids</taxon>
        <taxon>Cornales</taxon>
        <taxon>Nyssaceae</taxon>
        <taxon>Davidia</taxon>
    </lineage>
</organism>
<protein>
    <submittedName>
        <fullName evidence="1">Putative 3-oxo-Delta(4,5)-steroid 5-beta-reductase-like</fullName>
    </submittedName>
</protein>
<dbReference type="AlphaFoldDB" id="A0A5B7BY41"/>